<keyword evidence="1" id="KW-0732">Signal</keyword>
<dbReference type="Proteomes" id="UP000033514">
    <property type="component" value="Unassembled WGS sequence"/>
</dbReference>
<evidence type="ECO:0000256" key="1">
    <source>
        <dbReference type="SAM" id="SignalP"/>
    </source>
</evidence>
<name>A0A0F5LFU3_9HYPH</name>
<feature type="signal peptide" evidence="1">
    <location>
        <begin position="1"/>
        <end position="19"/>
    </location>
</feature>
<dbReference type="RefSeq" id="WP_046141508.1">
    <property type="nucleotide sequence ID" value="NZ_LAJG01000005.1"/>
</dbReference>
<sequence>MRIVFAALAAVILAAPAMAQDGRTFVDRLPLDTPQGAATAFLDAFNAEDYAAAYYMLSPEAKQTFVDSYYTYTAGRYFTVGEGAFIEGSLMSEADIADEEIAEVGSDTALIFDNLVFHAHENGEMPFDLTDAKVASVEETGDENKAVVIVEGGKPSPIRIEAVHLYNGDWRIDRIHWAGSDAALKPWGPGHGKVKNR</sequence>
<accession>A0A0F5LFU3</accession>
<keyword evidence="3" id="KW-1185">Reference proteome</keyword>
<dbReference type="STRING" id="361041.VW35_03170"/>
<feature type="chain" id="PRO_5002492343" description="SnoaL-like domain-containing protein" evidence="1">
    <location>
        <begin position="20"/>
        <end position="197"/>
    </location>
</feature>
<dbReference type="PATRIC" id="fig|361041.3.peg.4031"/>
<gene>
    <name evidence="2" type="ORF">VW35_03170</name>
</gene>
<dbReference type="AlphaFoldDB" id="A0A0F5LFU3"/>
<evidence type="ECO:0008006" key="4">
    <source>
        <dbReference type="Google" id="ProtNLM"/>
    </source>
</evidence>
<protein>
    <recommendedName>
        <fullName evidence="4">SnoaL-like domain-containing protein</fullName>
    </recommendedName>
</protein>
<evidence type="ECO:0000313" key="2">
    <source>
        <dbReference type="EMBL" id="KKB81165.1"/>
    </source>
</evidence>
<comment type="caution">
    <text evidence="2">The sequence shown here is derived from an EMBL/GenBank/DDBJ whole genome shotgun (WGS) entry which is preliminary data.</text>
</comment>
<organism evidence="2 3">
    <name type="scientific">Devosia soli</name>
    <dbReference type="NCBI Taxonomy" id="361041"/>
    <lineage>
        <taxon>Bacteria</taxon>
        <taxon>Pseudomonadati</taxon>
        <taxon>Pseudomonadota</taxon>
        <taxon>Alphaproteobacteria</taxon>
        <taxon>Hyphomicrobiales</taxon>
        <taxon>Devosiaceae</taxon>
        <taxon>Devosia</taxon>
    </lineage>
</organism>
<dbReference type="EMBL" id="LAJG01000005">
    <property type="protein sequence ID" value="KKB81165.1"/>
    <property type="molecule type" value="Genomic_DNA"/>
</dbReference>
<reference evidence="2 3" key="1">
    <citation type="submission" date="2015-03" db="EMBL/GenBank/DDBJ databases">
        <authorList>
            <person name="Hassan Y.I."/>
            <person name="Lepp D."/>
            <person name="Zhou T."/>
        </authorList>
    </citation>
    <scope>NUCLEOTIDE SEQUENCE [LARGE SCALE GENOMIC DNA]</scope>
    <source>
        <strain evidence="2 3">GH2-10</strain>
    </source>
</reference>
<evidence type="ECO:0000313" key="3">
    <source>
        <dbReference type="Proteomes" id="UP000033514"/>
    </source>
</evidence>
<dbReference type="OrthoDB" id="7950111at2"/>
<proteinExistence type="predicted"/>